<keyword evidence="1" id="KW-0732">Signal</keyword>
<dbReference type="Proteomes" id="UP000808337">
    <property type="component" value="Unassembled WGS sequence"/>
</dbReference>
<evidence type="ECO:0000313" key="2">
    <source>
        <dbReference type="EMBL" id="MBK9981944.1"/>
    </source>
</evidence>
<accession>A0A9D7STP6</accession>
<dbReference type="EMBL" id="JADKGY010000001">
    <property type="protein sequence ID" value="MBK9981944.1"/>
    <property type="molecule type" value="Genomic_DNA"/>
</dbReference>
<feature type="chain" id="PRO_5039416316" evidence="1">
    <location>
        <begin position="24"/>
        <end position="221"/>
    </location>
</feature>
<protein>
    <submittedName>
        <fullName evidence="2">Uncharacterized protein</fullName>
    </submittedName>
</protein>
<reference evidence="2 3" key="1">
    <citation type="submission" date="2020-10" db="EMBL/GenBank/DDBJ databases">
        <title>Connecting structure to function with the recovery of over 1000 high-quality activated sludge metagenome-assembled genomes encoding full-length rRNA genes using long-read sequencing.</title>
        <authorList>
            <person name="Singleton C.M."/>
            <person name="Petriglieri F."/>
            <person name="Kristensen J.M."/>
            <person name="Kirkegaard R.H."/>
            <person name="Michaelsen T.Y."/>
            <person name="Andersen M.H."/>
            <person name="Karst S.M."/>
            <person name="Dueholm M.S."/>
            <person name="Nielsen P.H."/>
            <person name="Albertsen M."/>
        </authorList>
    </citation>
    <scope>NUCLEOTIDE SEQUENCE [LARGE SCALE GENOMIC DNA]</scope>
    <source>
        <strain evidence="2">Ribe_18-Q3-R11-54_MAXAC.273</strain>
    </source>
</reference>
<organism evidence="2 3">
    <name type="scientific">Candidatus Opimibacter skivensis</name>
    <dbReference type="NCBI Taxonomy" id="2982028"/>
    <lineage>
        <taxon>Bacteria</taxon>
        <taxon>Pseudomonadati</taxon>
        <taxon>Bacteroidota</taxon>
        <taxon>Saprospiria</taxon>
        <taxon>Saprospirales</taxon>
        <taxon>Saprospiraceae</taxon>
        <taxon>Candidatus Opimibacter</taxon>
    </lineage>
</organism>
<feature type="signal peptide" evidence="1">
    <location>
        <begin position="1"/>
        <end position="23"/>
    </location>
</feature>
<sequence>MKTFLFVALWLVFSLTPFYNSSAQGVSINTDNSAPDASSILDVKSTTGGMLIPRMTSAQRTGIASPATGLIVYDTDTQSFWFRDATAWKNLLSGTSGWSLSGNVAGSSDFIGTTNNQSLLLKANNLQAGKIDLPGNNTYWGVNAGLSNTTGSSNTSIGVDALRSNTSGNDNTAIGLDALYSNNTGSNNTATGWNALRTNSSGNNNTAIGLDALYWGALYSW</sequence>
<evidence type="ECO:0000256" key="1">
    <source>
        <dbReference type="SAM" id="SignalP"/>
    </source>
</evidence>
<evidence type="ECO:0000313" key="3">
    <source>
        <dbReference type="Proteomes" id="UP000808337"/>
    </source>
</evidence>
<comment type="caution">
    <text evidence="2">The sequence shown here is derived from an EMBL/GenBank/DDBJ whole genome shotgun (WGS) entry which is preliminary data.</text>
</comment>
<proteinExistence type="predicted"/>
<name>A0A9D7STP6_9BACT</name>
<dbReference type="AlphaFoldDB" id="A0A9D7STP6"/>
<gene>
    <name evidence="2" type="ORF">IPP15_05880</name>
</gene>